<dbReference type="Proteomes" id="UP001347796">
    <property type="component" value="Unassembled WGS sequence"/>
</dbReference>
<keyword evidence="1" id="KW-0732">Signal</keyword>
<organism evidence="2 3">
    <name type="scientific">Patella caerulea</name>
    <name type="common">Rayed Mediterranean limpet</name>
    <dbReference type="NCBI Taxonomy" id="87958"/>
    <lineage>
        <taxon>Eukaryota</taxon>
        <taxon>Metazoa</taxon>
        <taxon>Spiralia</taxon>
        <taxon>Lophotrochozoa</taxon>
        <taxon>Mollusca</taxon>
        <taxon>Gastropoda</taxon>
        <taxon>Patellogastropoda</taxon>
        <taxon>Patelloidea</taxon>
        <taxon>Patellidae</taxon>
        <taxon>Patella</taxon>
    </lineage>
</organism>
<dbReference type="EMBL" id="JAZGQO010000002">
    <property type="protein sequence ID" value="KAK6191205.1"/>
    <property type="molecule type" value="Genomic_DNA"/>
</dbReference>
<sequence length="139" mass="15142">MCSRVILAPLQIGLAVLAVQMHQQFASKFLIDTLHSQGFCASYSEVKRFEVCAAKTQGTDIPGLQAGHFFQYIADNADHNINTLDGYNTFLGMGIIAAISPGIRNKLQIPSSFASNKEIAERGKIFIKLFKSPPLASLP</sequence>
<feature type="signal peptide" evidence="1">
    <location>
        <begin position="1"/>
        <end position="18"/>
    </location>
</feature>
<keyword evidence="3" id="KW-1185">Reference proteome</keyword>
<gene>
    <name evidence="2" type="ORF">SNE40_002943</name>
</gene>
<evidence type="ECO:0000256" key="1">
    <source>
        <dbReference type="SAM" id="SignalP"/>
    </source>
</evidence>
<reference evidence="2 3" key="1">
    <citation type="submission" date="2024-01" db="EMBL/GenBank/DDBJ databases">
        <title>The genome of the rayed Mediterranean limpet Patella caerulea (Linnaeus, 1758).</title>
        <authorList>
            <person name="Anh-Thu Weber A."/>
            <person name="Halstead-Nussloch G."/>
        </authorList>
    </citation>
    <scope>NUCLEOTIDE SEQUENCE [LARGE SCALE GENOMIC DNA]</scope>
    <source>
        <strain evidence="2">AATW-2023a</strain>
        <tissue evidence="2">Whole specimen</tissue>
    </source>
</reference>
<evidence type="ECO:0000313" key="3">
    <source>
        <dbReference type="Proteomes" id="UP001347796"/>
    </source>
</evidence>
<proteinExistence type="predicted"/>
<evidence type="ECO:0000313" key="2">
    <source>
        <dbReference type="EMBL" id="KAK6191205.1"/>
    </source>
</evidence>
<comment type="caution">
    <text evidence="2">The sequence shown here is derived from an EMBL/GenBank/DDBJ whole genome shotgun (WGS) entry which is preliminary data.</text>
</comment>
<feature type="chain" id="PRO_5042829782" evidence="1">
    <location>
        <begin position="19"/>
        <end position="139"/>
    </location>
</feature>
<accession>A0AAN8KCV6</accession>
<dbReference type="AlphaFoldDB" id="A0AAN8KCV6"/>
<name>A0AAN8KCV6_PATCE</name>
<protein>
    <submittedName>
        <fullName evidence="2">Uncharacterized protein</fullName>
    </submittedName>
</protein>